<evidence type="ECO:0000313" key="1">
    <source>
        <dbReference type="EMBL" id="MCW1924503.1"/>
    </source>
</evidence>
<protein>
    <submittedName>
        <fullName evidence="1">Uncharacterized protein</fullName>
    </submittedName>
</protein>
<sequence>MKRILLTILATAGIVCAVCWHFRDRLSPVWRSVAEPLVTKPAPDAERYAGLKDEAERWRKDLSAKYAKARTKEEKDKVLAETRSFLETLLPEMMRCWLGTSWDFHGTAETPGKGKIACGYFVSTVLRDAGFRVDRYKLARQPSQNIIRSFLPAESLNLRVGVPYENFAGEVAGAEPGVRIIGLDSHVAFLVTKPDGFRFIHSSGSKPWCVVDEGREDAEVLRRSNYRVHGLLTGDRAVLLRWLRAEKIAVKESPTATASAKRR</sequence>
<organism evidence="1 2">
    <name type="scientific">Luteolibacter arcticus</name>
    <dbReference type="NCBI Taxonomy" id="1581411"/>
    <lineage>
        <taxon>Bacteria</taxon>
        <taxon>Pseudomonadati</taxon>
        <taxon>Verrucomicrobiota</taxon>
        <taxon>Verrucomicrobiia</taxon>
        <taxon>Verrucomicrobiales</taxon>
        <taxon>Verrucomicrobiaceae</taxon>
        <taxon>Luteolibacter</taxon>
    </lineage>
</organism>
<reference evidence="1 2" key="1">
    <citation type="submission" date="2022-10" db="EMBL/GenBank/DDBJ databases">
        <title>Luteolibacter arcticus strain CCTCC AB 2014275, whole genome shotgun sequencing project.</title>
        <authorList>
            <person name="Zhao G."/>
            <person name="Shen L."/>
        </authorList>
    </citation>
    <scope>NUCLEOTIDE SEQUENCE [LARGE SCALE GENOMIC DNA]</scope>
    <source>
        <strain evidence="1 2">CCTCC AB 2014275</strain>
    </source>
</reference>
<gene>
    <name evidence="1" type="ORF">OKA05_18200</name>
</gene>
<accession>A0ABT3GLV0</accession>
<evidence type="ECO:0000313" key="2">
    <source>
        <dbReference type="Proteomes" id="UP001320876"/>
    </source>
</evidence>
<dbReference type="EMBL" id="JAPDDT010000008">
    <property type="protein sequence ID" value="MCW1924503.1"/>
    <property type="molecule type" value="Genomic_DNA"/>
</dbReference>
<name>A0ABT3GLV0_9BACT</name>
<keyword evidence="2" id="KW-1185">Reference proteome</keyword>
<comment type="caution">
    <text evidence="1">The sequence shown here is derived from an EMBL/GenBank/DDBJ whole genome shotgun (WGS) entry which is preliminary data.</text>
</comment>
<proteinExistence type="predicted"/>
<dbReference type="Proteomes" id="UP001320876">
    <property type="component" value="Unassembled WGS sequence"/>
</dbReference>